<dbReference type="Proteomes" id="UP000321822">
    <property type="component" value="Unassembled WGS sequence"/>
</dbReference>
<dbReference type="OrthoDB" id="6395679at2"/>
<proteinExistence type="predicted"/>
<evidence type="ECO:0000313" key="1">
    <source>
        <dbReference type="EMBL" id="TWX72159.1"/>
    </source>
</evidence>
<keyword evidence="2" id="KW-1185">Reference proteome</keyword>
<reference evidence="1 2" key="1">
    <citation type="submission" date="2019-07" db="EMBL/GenBank/DDBJ databases">
        <title>Genomes of sea-ice associated Colwellia species.</title>
        <authorList>
            <person name="Bowman J.P."/>
        </authorList>
    </citation>
    <scope>NUCLEOTIDE SEQUENCE [LARGE SCALE GENOMIC DNA]</scope>
    <source>
        <strain evidence="1 2">ACAM 459</strain>
    </source>
</reference>
<comment type="caution">
    <text evidence="1">The sequence shown here is derived from an EMBL/GenBank/DDBJ whole genome shotgun (WGS) entry which is preliminary data.</text>
</comment>
<dbReference type="EMBL" id="VOLT01000001">
    <property type="protein sequence ID" value="TWX72159.1"/>
    <property type="molecule type" value="Genomic_DNA"/>
</dbReference>
<dbReference type="RefSeq" id="WP_146783179.1">
    <property type="nucleotide sequence ID" value="NZ_VOLT01000001.1"/>
</dbReference>
<organism evidence="1 2">
    <name type="scientific">Colwellia demingiae</name>
    <dbReference type="NCBI Taxonomy" id="89401"/>
    <lineage>
        <taxon>Bacteria</taxon>
        <taxon>Pseudomonadati</taxon>
        <taxon>Pseudomonadota</taxon>
        <taxon>Gammaproteobacteria</taxon>
        <taxon>Alteromonadales</taxon>
        <taxon>Colwelliaceae</taxon>
        <taxon>Colwellia</taxon>
    </lineage>
</organism>
<gene>
    <name evidence="1" type="ORF">ESZ36_02765</name>
</gene>
<evidence type="ECO:0000313" key="2">
    <source>
        <dbReference type="Proteomes" id="UP000321822"/>
    </source>
</evidence>
<name>A0A5C6QTE1_9GAMM</name>
<dbReference type="AlphaFoldDB" id="A0A5C6QTE1"/>
<sequence>MIECNDGLSVKKSILTAIILSFTFLSGNLLAHLPAYEGERVRNDNHFIKNGFAEPVRGKCDITAVGPTDPKAGSANIYLGLGNTPPNFFCGFTSQDDWSFASPVDIIETSRVPSPDPTILGLALEEGYIPCSAASLNPFQCPREIKNPMDGSTINLPGQCIDLGQPGDPSASPYPDGEYHCALLPGAPRPRESSVLFSTLTGSKDVDWGVYKYDPVFSEQPIVGASQVPACKENLKNFVTFAYAGPLGMKDARSGELLFIPVSDAGKLPQEIQDNLPDGYGIRVKRPNTFNPKSYNPRLGYASGFAQNGWLLARDSVIQCIDDFEACLADETGELSKHYNDNDIFFVDENEPVDLYLMWWSDNKNNRSRGKKGLTDASITTGVVDQFIIGDFNNIAQSGPFSANGRYIHGKCTDPRSNGRANIIIETN</sequence>
<accession>A0A5C6QTE1</accession>
<protein>
    <submittedName>
        <fullName evidence="1">Uncharacterized protein</fullName>
    </submittedName>
</protein>